<dbReference type="Gene3D" id="3.40.50.720">
    <property type="entry name" value="NAD(P)-binding Rossmann-like Domain"/>
    <property type="match status" value="1"/>
</dbReference>
<sequence length="338" mass="38062">MVAVIIILCNDLEEDTVLKLQQHELQEINIMTTRVCVIGAGIAGLTSAYCIQNSIPNVKVTIVADKLSPNTTSDGSGGKWEPHLIHKSQENLIRKWGQLTFDYLLKLFLSPDAKDAGVQLMSGFNFRLDTPETQNPFWKDTVIAYRTLTEQEIKTFKPSAKGGVFFTTLILNSYKYLPWLMEKFQSKGGKIIKRKLNSINEVYAPWLKHFYQDKDNKDLILVLPGADGVVSVGGTNHVGNWDTSVHQEDKDRIWRGALNLVPSLKDARIIDDWVGLRPSRKTIRLESEELKSVSRPVMVIHNYGHSGSGITLCWGCAQDVVELCKEAIHKLSERKSKL</sequence>
<keyword evidence="5" id="KW-0274">FAD</keyword>
<dbReference type="InterPro" id="IPR006076">
    <property type="entry name" value="FAD-dep_OxRdtase"/>
</dbReference>
<dbReference type="PIRSF" id="PIRSF000189">
    <property type="entry name" value="D-aa_oxidase"/>
    <property type="match status" value="1"/>
</dbReference>
<proteinExistence type="inferred from homology"/>
<name>A0ABQ9FIZ3_TEGGR</name>
<comment type="cofactor">
    <cofactor evidence="1">
        <name>FAD</name>
        <dbReference type="ChEBI" id="CHEBI:57692"/>
    </cofactor>
</comment>
<protein>
    <recommendedName>
        <fullName evidence="7">FAD dependent oxidoreductase domain-containing protein</fullName>
    </recommendedName>
</protein>
<dbReference type="InterPro" id="IPR023209">
    <property type="entry name" value="DAO"/>
</dbReference>
<feature type="domain" description="FAD dependent oxidoreductase" evidence="7">
    <location>
        <begin position="34"/>
        <end position="201"/>
    </location>
</feature>
<dbReference type="SUPFAM" id="SSF51971">
    <property type="entry name" value="Nucleotide-binding domain"/>
    <property type="match status" value="1"/>
</dbReference>
<reference evidence="8 9" key="1">
    <citation type="submission" date="2022-12" db="EMBL/GenBank/DDBJ databases">
        <title>Chromosome-level genome of Tegillarca granosa.</title>
        <authorList>
            <person name="Kim J."/>
        </authorList>
    </citation>
    <scope>NUCLEOTIDE SEQUENCE [LARGE SCALE GENOMIC DNA]</scope>
    <source>
        <strain evidence="8">Teg-2019</strain>
        <tissue evidence="8">Adductor muscle</tissue>
    </source>
</reference>
<comment type="similarity">
    <text evidence="3">Belongs to the DAMOX/DASOX family.</text>
</comment>
<evidence type="ECO:0000313" key="9">
    <source>
        <dbReference type="Proteomes" id="UP001217089"/>
    </source>
</evidence>
<dbReference type="EMBL" id="JARBDR010000296">
    <property type="protein sequence ID" value="KAJ8316621.1"/>
    <property type="molecule type" value="Genomic_DNA"/>
</dbReference>
<accession>A0ABQ9FIZ3</accession>
<dbReference type="Gene3D" id="3.30.9.10">
    <property type="entry name" value="D-Amino Acid Oxidase, subunit A, domain 2"/>
    <property type="match status" value="1"/>
</dbReference>
<evidence type="ECO:0000256" key="6">
    <source>
        <dbReference type="ARBA" id="ARBA00023002"/>
    </source>
</evidence>
<evidence type="ECO:0000256" key="3">
    <source>
        <dbReference type="ARBA" id="ARBA00006730"/>
    </source>
</evidence>
<keyword evidence="4" id="KW-0285">Flavoprotein</keyword>
<evidence type="ECO:0000259" key="7">
    <source>
        <dbReference type="Pfam" id="PF01266"/>
    </source>
</evidence>
<keyword evidence="6" id="KW-0560">Oxidoreductase</keyword>
<dbReference type="PANTHER" id="PTHR11530:SF11">
    <property type="entry name" value="D-ASPARTATE OXIDASE"/>
    <property type="match status" value="1"/>
</dbReference>
<comment type="caution">
    <text evidence="8">The sequence shown here is derived from an EMBL/GenBank/DDBJ whole genome shotgun (WGS) entry which is preliminary data.</text>
</comment>
<dbReference type="PROSITE" id="PS00677">
    <property type="entry name" value="DAO"/>
    <property type="match status" value="1"/>
</dbReference>
<dbReference type="Proteomes" id="UP001217089">
    <property type="component" value="Unassembled WGS sequence"/>
</dbReference>
<feature type="domain" description="FAD dependent oxidoreductase" evidence="7">
    <location>
        <begin position="212"/>
        <end position="323"/>
    </location>
</feature>
<evidence type="ECO:0000256" key="5">
    <source>
        <dbReference type="ARBA" id="ARBA00022827"/>
    </source>
</evidence>
<evidence type="ECO:0000313" key="8">
    <source>
        <dbReference type="EMBL" id="KAJ8316621.1"/>
    </source>
</evidence>
<dbReference type="PANTHER" id="PTHR11530">
    <property type="entry name" value="D-AMINO ACID OXIDASE"/>
    <property type="match status" value="1"/>
</dbReference>
<evidence type="ECO:0000256" key="2">
    <source>
        <dbReference type="ARBA" id="ARBA00004253"/>
    </source>
</evidence>
<dbReference type="InterPro" id="IPR006181">
    <property type="entry name" value="D-amino_acid_oxidase_CS"/>
</dbReference>
<gene>
    <name evidence="8" type="ORF">KUTeg_005815</name>
</gene>
<keyword evidence="9" id="KW-1185">Reference proteome</keyword>
<comment type="subcellular location">
    <subcellularLocation>
        <location evidence="2">Peroxisome matrix</location>
    </subcellularLocation>
</comment>
<evidence type="ECO:0000256" key="4">
    <source>
        <dbReference type="ARBA" id="ARBA00022630"/>
    </source>
</evidence>
<organism evidence="8 9">
    <name type="scientific">Tegillarca granosa</name>
    <name type="common">Malaysian cockle</name>
    <name type="synonym">Anadara granosa</name>
    <dbReference type="NCBI Taxonomy" id="220873"/>
    <lineage>
        <taxon>Eukaryota</taxon>
        <taxon>Metazoa</taxon>
        <taxon>Spiralia</taxon>
        <taxon>Lophotrochozoa</taxon>
        <taxon>Mollusca</taxon>
        <taxon>Bivalvia</taxon>
        <taxon>Autobranchia</taxon>
        <taxon>Pteriomorphia</taxon>
        <taxon>Arcoida</taxon>
        <taxon>Arcoidea</taxon>
        <taxon>Arcidae</taxon>
        <taxon>Tegillarca</taxon>
    </lineage>
</organism>
<dbReference type="Pfam" id="PF01266">
    <property type="entry name" value="DAO"/>
    <property type="match status" value="2"/>
</dbReference>
<evidence type="ECO:0000256" key="1">
    <source>
        <dbReference type="ARBA" id="ARBA00001974"/>
    </source>
</evidence>